<evidence type="ECO:0000256" key="1">
    <source>
        <dbReference type="ARBA" id="ARBA00004370"/>
    </source>
</evidence>
<organism evidence="6 7">
    <name type="scientific">Ustilago trichophora</name>
    <dbReference type="NCBI Taxonomy" id="86804"/>
    <lineage>
        <taxon>Eukaryota</taxon>
        <taxon>Fungi</taxon>
        <taxon>Dikarya</taxon>
        <taxon>Basidiomycota</taxon>
        <taxon>Ustilaginomycotina</taxon>
        <taxon>Ustilaginomycetes</taxon>
        <taxon>Ustilaginales</taxon>
        <taxon>Ustilaginaceae</taxon>
        <taxon>Ustilago</taxon>
    </lineage>
</organism>
<dbReference type="SUPFAM" id="SSF161084">
    <property type="entry name" value="MAPEG domain-like"/>
    <property type="match status" value="1"/>
</dbReference>
<keyword evidence="7" id="KW-1185">Reference proteome</keyword>
<dbReference type="PANTHER" id="PTHR35371:SF1">
    <property type="entry name" value="BLR7753 PROTEIN"/>
    <property type="match status" value="1"/>
</dbReference>
<evidence type="ECO:0000313" key="6">
    <source>
        <dbReference type="EMBL" id="SPO26945.1"/>
    </source>
</evidence>
<protein>
    <submittedName>
        <fullName evidence="6">Uncharacterized protein</fullName>
    </submittedName>
</protein>
<dbReference type="InterPro" id="IPR023352">
    <property type="entry name" value="MAPEG-like_dom_sf"/>
</dbReference>
<accession>A0A5C3EA96</accession>
<evidence type="ECO:0000313" key="7">
    <source>
        <dbReference type="Proteomes" id="UP000324022"/>
    </source>
</evidence>
<dbReference type="GO" id="GO:0016020">
    <property type="term" value="C:membrane"/>
    <property type="evidence" value="ECO:0007669"/>
    <property type="project" value="UniProtKB-SubCell"/>
</dbReference>
<keyword evidence="2 5" id="KW-0812">Transmembrane</keyword>
<evidence type="ECO:0000256" key="3">
    <source>
        <dbReference type="ARBA" id="ARBA00022989"/>
    </source>
</evidence>
<keyword evidence="3 5" id="KW-1133">Transmembrane helix</keyword>
<evidence type="ECO:0000256" key="4">
    <source>
        <dbReference type="ARBA" id="ARBA00023136"/>
    </source>
</evidence>
<comment type="subcellular location">
    <subcellularLocation>
        <location evidence="1">Membrane</location>
    </subcellularLocation>
</comment>
<dbReference type="OrthoDB" id="2122304at2759"/>
<feature type="transmembrane region" description="Helical" evidence="5">
    <location>
        <begin position="24"/>
        <end position="45"/>
    </location>
</feature>
<keyword evidence="4 5" id="KW-0472">Membrane</keyword>
<feature type="transmembrane region" description="Helical" evidence="5">
    <location>
        <begin position="154"/>
        <end position="177"/>
    </location>
</feature>
<evidence type="ECO:0000256" key="2">
    <source>
        <dbReference type="ARBA" id="ARBA00022692"/>
    </source>
</evidence>
<dbReference type="InterPro" id="IPR001129">
    <property type="entry name" value="Membr-assoc_MAPEG"/>
</dbReference>
<dbReference type="Proteomes" id="UP000324022">
    <property type="component" value="Unassembled WGS sequence"/>
</dbReference>
<name>A0A5C3EA96_9BASI</name>
<dbReference type="Pfam" id="PF01124">
    <property type="entry name" value="MAPEG"/>
    <property type="match status" value="1"/>
</dbReference>
<reference evidence="6 7" key="1">
    <citation type="submission" date="2018-03" db="EMBL/GenBank/DDBJ databases">
        <authorList>
            <person name="Guldener U."/>
        </authorList>
    </citation>
    <scope>NUCLEOTIDE SEQUENCE [LARGE SCALE GENOMIC DNA]</scope>
    <source>
        <strain evidence="6 7">NBRC100155</strain>
    </source>
</reference>
<dbReference type="PANTHER" id="PTHR35371">
    <property type="entry name" value="INNER MEMBRANE PROTEIN"/>
    <property type="match status" value="1"/>
</dbReference>
<feature type="transmembrane region" description="Helical" evidence="5">
    <location>
        <begin position="124"/>
        <end position="142"/>
    </location>
</feature>
<gene>
    <name evidence="6" type="ORF">UTRI_10414_B</name>
</gene>
<dbReference type="AlphaFoldDB" id="A0A5C3EA96"/>
<dbReference type="EMBL" id="OOIN01000016">
    <property type="protein sequence ID" value="SPO26945.1"/>
    <property type="molecule type" value="Genomic_DNA"/>
</dbReference>
<evidence type="ECO:0000256" key="5">
    <source>
        <dbReference type="SAM" id="Phobius"/>
    </source>
</evidence>
<proteinExistence type="predicted"/>
<sequence>MSVIYNIPGAKDLISSIFNGRDPFYNLTWAGVPLSLLLAAIPHWYTIYLAESNKVQGGWSNANPRFWVQRLIAKSNTNKLSPLELKILRGQSCQANAFENVPLFIATLIWANVTKLDTKTINNFVVGYLTSRLAFTWCYLNLGSRVNSFARTAVFQVGIIWIISIWCKGAMTLLPALK</sequence>
<dbReference type="Gene3D" id="1.20.120.550">
    <property type="entry name" value="Membrane associated eicosanoid/glutathione metabolism-like domain"/>
    <property type="match status" value="1"/>
</dbReference>